<evidence type="ECO:0000313" key="3">
    <source>
        <dbReference type="Proteomes" id="UP000314294"/>
    </source>
</evidence>
<keyword evidence="3" id="KW-1185">Reference proteome</keyword>
<evidence type="ECO:0000256" key="1">
    <source>
        <dbReference type="SAM" id="Phobius"/>
    </source>
</evidence>
<name>A0A4Z2HBH2_9TELE</name>
<sequence>MFLCCATILAIIQYCNFCQLSFWMRSVLATVTGVALLLLLYSPLHRHRAFCQMTLRPRLVRSGRVAGTADRNEPP</sequence>
<accession>A0A4Z2HBH2</accession>
<reference evidence="2 3" key="1">
    <citation type="submission" date="2019-03" db="EMBL/GenBank/DDBJ databases">
        <title>First draft genome of Liparis tanakae, snailfish: a comprehensive survey of snailfish specific genes.</title>
        <authorList>
            <person name="Kim W."/>
            <person name="Song I."/>
            <person name="Jeong J.-H."/>
            <person name="Kim D."/>
            <person name="Kim S."/>
            <person name="Ryu S."/>
            <person name="Song J.Y."/>
            <person name="Lee S.K."/>
        </authorList>
    </citation>
    <scope>NUCLEOTIDE SEQUENCE [LARGE SCALE GENOMIC DNA]</scope>
    <source>
        <tissue evidence="2">Muscle</tissue>
    </source>
</reference>
<keyword evidence="1" id="KW-1133">Transmembrane helix</keyword>
<organism evidence="2 3">
    <name type="scientific">Liparis tanakae</name>
    <name type="common">Tanaka's snailfish</name>
    <dbReference type="NCBI Taxonomy" id="230148"/>
    <lineage>
        <taxon>Eukaryota</taxon>
        <taxon>Metazoa</taxon>
        <taxon>Chordata</taxon>
        <taxon>Craniata</taxon>
        <taxon>Vertebrata</taxon>
        <taxon>Euteleostomi</taxon>
        <taxon>Actinopterygii</taxon>
        <taxon>Neopterygii</taxon>
        <taxon>Teleostei</taxon>
        <taxon>Neoteleostei</taxon>
        <taxon>Acanthomorphata</taxon>
        <taxon>Eupercaria</taxon>
        <taxon>Perciformes</taxon>
        <taxon>Cottioidei</taxon>
        <taxon>Cottales</taxon>
        <taxon>Liparidae</taxon>
        <taxon>Liparis</taxon>
    </lineage>
</organism>
<dbReference type="EMBL" id="SRLO01000280">
    <property type="protein sequence ID" value="TNN63106.1"/>
    <property type="molecule type" value="Genomic_DNA"/>
</dbReference>
<dbReference type="OrthoDB" id="10572632at2759"/>
<dbReference type="AlphaFoldDB" id="A0A4Z2HBH2"/>
<protein>
    <submittedName>
        <fullName evidence="2">Adenylate cyclase type 9</fullName>
    </submittedName>
</protein>
<evidence type="ECO:0000313" key="2">
    <source>
        <dbReference type="EMBL" id="TNN63106.1"/>
    </source>
</evidence>
<keyword evidence="1" id="KW-0812">Transmembrane</keyword>
<keyword evidence="1" id="KW-0472">Membrane</keyword>
<proteinExistence type="predicted"/>
<dbReference type="Proteomes" id="UP000314294">
    <property type="component" value="Unassembled WGS sequence"/>
</dbReference>
<comment type="caution">
    <text evidence="2">The sequence shown here is derived from an EMBL/GenBank/DDBJ whole genome shotgun (WGS) entry which is preliminary data.</text>
</comment>
<feature type="transmembrane region" description="Helical" evidence="1">
    <location>
        <begin position="27"/>
        <end position="44"/>
    </location>
</feature>
<gene>
    <name evidence="2" type="primary">ADCY9_2</name>
    <name evidence="2" type="ORF">EYF80_026722</name>
</gene>